<dbReference type="GO" id="GO:0004619">
    <property type="term" value="F:phosphoglycerate mutase activity"/>
    <property type="evidence" value="ECO:0007669"/>
    <property type="project" value="UniProtKB-EC"/>
</dbReference>
<sequence>MPLTEIGLDQARQVSQKIKDSGIHFDKVYSSPLQRAYHTAKTITDYLQIECPEKIELLIERDFGVMTGKSTKDIKELCSPDILEAGITTYFLSPKGAETFPQLIVRAKKLLELIKIKHTGQNVLMVTHGDIGKMIYAAYYNLDWQQVLTMFNFGNAEILLLAEDSVPEDTHIFNIKQHNH</sequence>
<keyword evidence="4" id="KW-0413">Isomerase</keyword>
<comment type="caution">
    <text evidence="6">The sequence shown here is derived from an EMBL/GenBank/DDBJ whole genome shotgun (WGS) entry which is preliminary data.</text>
</comment>
<dbReference type="PIRSF" id="PIRSF000709">
    <property type="entry name" value="6PFK_2-Ptase"/>
    <property type="match status" value="1"/>
</dbReference>
<feature type="binding site" evidence="5">
    <location>
        <position position="35"/>
    </location>
    <ligand>
        <name>substrate</name>
    </ligand>
</feature>
<dbReference type="Gene3D" id="3.40.50.1240">
    <property type="entry name" value="Phosphoglycerate mutase-like"/>
    <property type="match status" value="1"/>
</dbReference>
<accession>A0A1F7VD44</accession>
<dbReference type="STRING" id="1802410.A3H75_01470"/>
<protein>
    <recommendedName>
        <fullName evidence="2">phosphoglycerate mutase (2,3-diphosphoglycerate-dependent)</fullName>
        <ecNumber evidence="2">5.4.2.11</ecNumber>
    </recommendedName>
</protein>
<reference evidence="6 7" key="1">
    <citation type="journal article" date="2016" name="Nat. Commun.">
        <title>Thousands of microbial genomes shed light on interconnected biogeochemical processes in an aquifer system.</title>
        <authorList>
            <person name="Anantharaman K."/>
            <person name="Brown C.T."/>
            <person name="Hug L.A."/>
            <person name="Sharon I."/>
            <person name="Castelle C.J."/>
            <person name="Probst A.J."/>
            <person name="Thomas B.C."/>
            <person name="Singh A."/>
            <person name="Wilkins M.J."/>
            <person name="Karaoz U."/>
            <person name="Brodie E.L."/>
            <person name="Williams K.H."/>
            <person name="Hubbard S.S."/>
            <person name="Banfield J.F."/>
        </authorList>
    </citation>
    <scope>NUCLEOTIDE SEQUENCE [LARGE SCALE GENOMIC DNA]</scope>
</reference>
<gene>
    <name evidence="6" type="ORF">A3H75_01470</name>
</gene>
<dbReference type="InterPro" id="IPR005952">
    <property type="entry name" value="Phosphogly_mut1"/>
</dbReference>
<evidence type="ECO:0000313" key="6">
    <source>
        <dbReference type="EMBL" id="OGL88429.1"/>
    </source>
</evidence>
<dbReference type="InterPro" id="IPR029033">
    <property type="entry name" value="His_PPase_superfam"/>
</dbReference>
<dbReference type="Pfam" id="PF00300">
    <property type="entry name" value="His_Phos_1"/>
    <property type="match status" value="1"/>
</dbReference>
<evidence type="ECO:0000256" key="2">
    <source>
        <dbReference type="ARBA" id="ARBA00012028"/>
    </source>
</evidence>
<dbReference type="Proteomes" id="UP000176678">
    <property type="component" value="Unassembled WGS sequence"/>
</dbReference>
<dbReference type="InterPro" id="IPR013078">
    <property type="entry name" value="His_Pase_superF_clade-1"/>
</dbReference>
<dbReference type="SUPFAM" id="SSF53254">
    <property type="entry name" value="Phosphoglycerate mutase-like"/>
    <property type="match status" value="1"/>
</dbReference>
<proteinExistence type="inferred from homology"/>
<name>A0A1F7VD44_9BACT</name>
<evidence type="ECO:0000313" key="7">
    <source>
        <dbReference type="Proteomes" id="UP000176678"/>
    </source>
</evidence>
<dbReference type="GO" id="GO:0006096">
    <property type="term" value="P:glycolytic process"/>
    <property type="evidence" value="ECO:0007669"/>
    <property type="project" value="UniProtKB-KW"/>
</dbReference>
<comment type="similarity">
    <text evidence="1">Belongs to the phosphoglycerate mutase family. BPG-dependent PGAM subfamily.</text>
</comment>
<keyword evidence="3" id="KW-0324">Glycolysis</keyword>
<dbReference type="EC" id="5.4.2.11" evidence="2"/>
<evidence type="ECO:0000256" key="1">
    <source>
        <dbReference type="ARBA" id="ARBA00006717"/>
    </source>
</evidence>
<organism evidence="6 7">
    <name type="scientific">Candidatus Uhrbacteria bacterium RIFCSPLOWO2_02_FULL_51_9</name>
    <dbReference type="NCBI Taxonomy" id="1802410"/>
    <lineage>
        <taxon>Bacteria</taxon>
        <taxon>Candidatus Uhriibacteriota</taxon>
    </lineage>
</organism>
<evidence type="ECO:0000256" key="4">
    <source>
        <dbReference type="ARBA" id="ARBA00023235"/>
    </source>
</evidence>
<dbReference type="CDD" id="cd07067">
    <property type="entry name" value="HP_PGM_like"/>
    <property type="match status" value="1"/>
</dbReference>
<dbReference type="AlphaFoldDB" id="A0A1F7VD44"/>
<dbReference type="PANTHER" id="PTHR11931">
    <property type="entry name" value="PHOSPHOGLYCERATE MUTASE"/>
    <property type="match status" value="1"/>
</dbReference>
<dbReference type="EMBL" id="MGES01000047">
    <property type="protein sequence ID" value="OGL88429.1"/>
    <property type="molecule type" value="Genomic_DNA"/>
</dbReference>
<evidence type="ECO:0000256" key="3">
    <source>
        <dbReference type="ARBA" id="ARBA00023152"/>
    </source>
</evidence>
<evidence type="ECO:0000256" key="5">
    <source>
        <dbReference type="PIRSR" id="PIRSR613078-2"/>
    </source>
</evidence>